<gene>
    <name evidence="1" type="ORF">RDB_LOCUS113539</name>
</gene>
<comment type="caution">
    <text evidence="1">The sequence shown here is derived from an EMBL/GenBank/DDBJ whole genome shotgun (WGS) entry which is preliminary data.</text>
</comment>
<name>A0A8H3D9R7_9AGAM</name>
<proteinExistence type="predicted"/>
<dbReference type="EMBL" id="CAJMWZ010006176">
    <property type="protein sequence ID" value="CAE6517034.1"/>
    <property type="molecule type" value="Genomic_DNA"/>
</dbReference>
<reference evidence="1" key="1">
    <citation type="submission" date="2021-01" db="EMBL/GenBank/DDBJ databases">
        <authorList>
            <person name="Kaushik A."/>
        </authorList>
    </citation>
    <scope>NUCLEOTIDE SEQUENCE</scope>
    <source>
        <strain evidence="1">Type strain: AG8-Rh-89/</strain>
    </source>
</reference>
<evidence type="ECO:0000313" key="2">
    <source>
        <dbReference type="Proteomes" id="UP000663850"/>
    </source>
</evidence>
<organism evidence="1 2">
    <name type="scientific">Rhizoctonia solani</name>
    <dbReference type="NCBI Taxonomy" id="456999"/>
    <lineage>
        <taxon>Eukaryota</taxon>
        <taxon>Fungi</taxon>
        <taxon>Dikarya</taxon>
        <taxon>Basidiomycota</taxon>
        <taxon>Agaricomycotina</taxon>
        <taxon>Agaricomycetes</taxon>
        <taxon>Cantharellales</taxon>
        <taxon>Ceratobasidiaceae</taxon>
        <taxon>Rhizoctonia</taxon>
    </lineage>
</organism>
<accession>A0A8H3D9R7</accession>
<dbReference type="AlphaFoldDB" id="A0A8H3D9R7"/>
<sequence length="621" mass="70027">MPSILSKVFHPLQARRRDEYISGSSLGSSLSVSNRLSSLPPATSWPLSLKFHKKWKAPECPVMKWYQEQSRWSTKFKSIEHRRELQAPFHHEYLLIHLDDGAICRLERMGEGTRADAIRPIGCTAHDIIQRFDKGTYNKHELSVVPSELLIQVEFPPGLDLLDVLAICFSIQQVKKSSVYTIQRYNCYFLCLTVLAVLTRRAAQWGAAVDRASWSSAVKHAIQNLETMECSDSYEYLGLGVCSLVDPHSSKPRKFVLDAIRKELCADGFSGLNKAIDDTLWHKDLGSVAQTRLSGNIGHAITRALTKTNGCTMRMRRLLDDGGALESTDASYLSDFQREFRISVMNGFARAWQTSAKSAAITLSMREVEDPTPLSRRLFLRSMAVKLFIQCILQPGDEHGLWEELKFEELPPLLTRVWVVLRLSSLICLVSRLDSEDLDNSDEDDAFDEFHEISRGHAVTAALYETIQSPLCVTPDKALVALQNSDFFDKDLWAACLAICVGRQIKGVVCQRCMSVGLVEIVNAHPKYCNTGHMTVAEFQENYIIKRIQEHAKRVAAYGLAAEKLVHDEIERTMVKVWEKMPYMGDYVELKSQSDGSGDNCEQLGSGDLVEDYALNEMFVD</sequence>
<dbReference type="Proteomes" id="UP000663850">
    <property type="component" value="Unassembled WGS sequence"/>
</dbReference>
<protein>
    <submittedName>
        <fullName evidence="1">Uncharacterized protein</fullName>
    </submittedName>
</protein>
<evidence type="ECO:0000313" key="1">
    <source>
        <dbReference type="EMBL" id="CAE6517034.1"/>
    </source>
</evidence>